<protein>
    <submittedName>
        <fullName evidence="1">Uncharacterized protein</fullName>
    </submittedName>
</protein>
<reference evidence="2" key="1">
    <citation type="journal article" date="2019" name="Int. J. Syst. Evol. Microbiol.">
        <title>The Global Catalogue of Microorganisms (GCM) 10K type strain sequencing project: providing services to taxonomists for standard genome sequencing and annotation.</title>
        <authorList>
            <consortium name="The Broad Institute Genomics Platform"/>
            <consortium name="The Broad Institute Genome Sequencing Center for Infectious Disease"/>
            <person name="Wu L."/>
            <person name="Ma J."/>
        </authorList>
    </citation>
    <scope>NUCLEOTIDE SEQUENCE [LARGE SCALE GENOMIC DNA]</scope>
    <source>
        <strain evidence="2">CGMCC 1.6964</strain>
    </source>
</reference>
<gene>
    <name evidence="1" type="ORF">GCM10010969_21520</name>
</gene>
<keyword evidence="2" id="KW-1185">Reference proteome</keyword>
<organism evidence="1 2">
    <name type="scientific">Saccharibacillus kuerlensis</name>
    <dbReference type="NCBI Taxonomy" id="459527"/>
    <lineage>
        <taxon>Bacteria</taxon>
        <taxon>Bacillati</taxon>
        <taxon>Bacillota</taxon>
        <taxon>Bacilli</taxon>
        <taxon>Bacillales</taxon>
        <taxon>Paenibacillaceae</taxon>
        <taxon>Saccharibacillus</taxon>
    </lineage>
</organism>
<evidence type="ECO:0000313" key="1">
    <source>
        <dbReference type="EMBL" id="GGO00390.1"/>
    </source>
</evidence>
<name>A0ABQ2L2U5_9BACL</name>
<evidence type="ECO:0000313" key="2">
    <source>
        <dbReference type="Proteomes" id="UP000606653"/>
    </source>
</evidence>
<dbReference type="Proteomes" id="UP000606653">
    <property type="component" value="Unassembled WGS sequence"/>
</dbReference>
<dbReference type="EMBL" id="BMLN01000005">
    <property type="protein sequence ID" value="GGO00390.1"/>
    <property type="molecule type" value="Genomic_DNA"/>
</dbReference>
<accession>A0ABQ2L2U5</accession>
<proteinExistence type="predicted"/>
<comment type="caution">
    <text evidence="1">The sequence shown here is derived from an EMBL/GenBank/DDBJ whole genome shotgun (WGS) entry which is preliminary data.</text>
</comment>
<sequence>MHGDDRLFLVVEFLRKGEKEEELGEWQNLLKDSLRDPVQGGNVEKDIFD</sequence>